<organism evidence="8 9">
    <name type="scientific">Vibrio scophthalmi</name>
    <dbReference type="NCBI Taxonomy" id="45658"/>
    <lineage>
        <taxon>Bacteria</taxon>
        <taxon>Pseudomonadati</taxon>
        <taxon>Pseudomonadota</taxon>
        <taxon>Gammaproteobacteria</taxon>
        <taxon>Vibrionales</taxon>
        <taxon>Vibrionaceae</taxon>
        <taxon>Vibrio</taxon>
    </lineage>
</organism>
<dbReference type="PANTHER" id="PTHR13393">
    <property type="entry name" value="SAM-DEPENDENT METHYLTRANSFERASE"/>
    <property type="match status" value="1"/>
</dbReference>
<evidence type="ECO:0000256" key="5">
    <source>
        <dbReference type="ARBA" id="ARBA00022691"/>
    </source>
</evidence>
<protein>
    <recommendedName>
        <fullName evidence="6">Ribosomal RNA large subunit methyltransferase F</fullName>
        <ecNumber evidence="6">2.1.1.181</ecNumber>
    </recommendedName>
    <alternativeName>
        <fullName evidence="6">23S rRNA mA1618 methyltransferase</fullName>
    </alternativeName>
    <alternativeName>
        <fullName evidence="6">rRNA adenine N-6-methyltransferase</fullName>
    </alternativeName>
</protein>
<dbReference type="Pfam" id="PF05971">
    <property type="entry name" value="Methyltransf_10"/>
    <property type="match status" value="1"/>
</dbReference>
<keyword evidence="3 6" id="KW-0489">Methyltransferase</keyword>
<dbReference type="PIRSF" id="PIRSF029038">
    <property type="entry name" value="Mtase_YbiN_prd"/>
    <property type="match status" value="1"/>
</dbReference>
<dbReference type="Gene3D" id="3.40.50.150">
    <property type="entry name" value="Vaccinia Virus protein VP39"/>
    <property type="match status" value="1"/>
</dbReference>
<keyword evidence="9" id="KW-1185">Reference proteome</keyword>
<dbReference type="InterPro" id="IPR029063">
    <property type="entry name" value="SAM-dependent_MTases_sf"/>
</dbReference>
<comment type="function">
    <text evidence="6">Specifically methylates the adenine in position 1618 of 23S rRNA.</text>
</comment>
<keyword evidence="5 6" id="KW-0949">S-adenosyl-L-methionine</keyword>
<dbReference type="RefSeq" id="WP_065545284.1">
    <property type="nucleotide sequence ID" value="NZ_CP016414.1"/>
</dbReference>
<dbReference type="PANTHER" id="PTHR13393:SF0">
    <property type="entry name" value="RNA N6-ADENOSINE-METHYLTRANSFERASE METTL16"/>
    <property type="match status" value="1"/>
</dbReference>
<dbReference type="HAMAP" id="MF_01848">
    <property type="entry name" value="23SrRNA_methyltr_F"/>
    <property type="match status" value="1"/>
</dbReference>
<comment type="subcellular location">
    <subcellularLocation>
        <location evidence="6">Cytoplasm</location>
    </subcellularLocation>
</comment>
<dbReference type="GO" id="GO:0052907">
    <property type="term" value="F:23S rRNA (adenine(1618)-N(6))-methyltransferase activity"/>
    <property type="evidence" value="ECO:0007669"/>
    <property type="project" value="UniProtKB-EC"/>
</dbReference>
<evidence type="ECO:0000256" key="3">
    <source>
        <dbReference type="ARBA" id="ARBA00022603"/>
    </source>
</evidence>
<feature type="compositionally biased region" description="Basic and acidic residues" evidence="7">
    <location>
        <begin position="1"/>
        <end position="12"/>
    </location>
</feature>
<dbReference type="PATRIC" id="fig|45658.7.peg.1217"/>
<dbReference type="GO" id="GO:0005737">
    <property type="term" value="C:cytoplasm"/>
    <property type="evidence" value="ECO:0007669"/>
    <property type="project" value="UniProtKB-SubCell"/>
</dbReference>
<evidence type="ECO:0000313" key="8">
    <source>
        <dbReference type="EMBL" id="ANU36372.1"/>
    </source>
</evidence>
<feature type="compositionally biased region" description="Polar residues" evidence="7">
    <location>
        <begin position="275"/>
        <end position="288"/>
    </location>
</feature>
<sequence length="385" mass="42686">MSTNDAPRDKRAPRSAKKNKGSSTKRPANKNGVKRGMSAKSDKLSSSSVTNITQLKGQQGLHKRNVHQGRYDFARLVKALPELAKHVVKNPVGEATIRFDDPIAVKLLNKALLAEHYSVTQWNIPEGYLCPPIPGRADYIHRLADLLSSEAPKLNHKLIRALDIGVGANCIYPIVGATQYGWHYVGSDVDSVSVDNSNRIATENDVLVGNVECRLQSDSRHFFQGIIQPGEYYDVTTCNPPFHSSLEEAQKGTERKIANLNAHKAKRGNVKAEKATSTPVKTSSKQSTTLNFGGQKAELWCPGGEATFVKNLAYESEKFATQVLWFTTLISKKDNVRWLCKNLEKVAAKQVTIVEMSQGQKISRFVAWSFKDQAQRAAWLALKSR</sequence>
<evidence type="ECO:0000313" key="9">
    <source>
        <dbReference type="Proteomes" id="UP000092528"/>
    </source>
</evidence>
<evidence type="ECO:0000256" key="1">
    <source>
        <dbReference type="ARBA" id="ARBA00022490"/>
    </source>
</evidence>
<dbReference type="GeneID" id="96873774"/>
<keyword evidence="1 6" id="KW-0963">Cytoplasm</keyword>
<feature type="region of interest" description="Disordered" evidence="7">
    <location>
        <begin position="268"/>
        <end position="288"/>
    </location>
</feature>
<dbReference type="AlphaFoldDB" id="A0A1C7F8V9"/>
<dbReference type="NCBIfam" id="NF008725">
    <property type="entry name" value="PRK11727.1"/>
    <property type="match status" value="1"/>
</dbReference>
<dbReference type="STRING" id="45658.VSVS12_01622"/>
<dbReference type="SUPFAM" id="SSF53335">
    <property type="entry name" value="S-adenosyl-L-methionine-dependent methyltransferases"/>
    <property type="match status" value="1"/>
</dbReference>
<proteinExistence type="inferred from homology"/>
<accession>A0A1C7F8V9</accession>
<dbReference type="GO" id="GO:0070475">
    <property type="term" value="P:rRNA base methylation"/>
    <property type="evidence" value="ECO:0007669"/>
    <property type="project" value="TreeGrafter"/>
</dbReference>
<dbReference type="InterPro" id="IPR010286">
    <property type="entry name" value="METTL16/RlmF"/>
</dbReference>
<keyword evidence="2 6" id="KW-0698">rRNA processing</keyword>
<name>A0A1C7F8V9_9VIBR</name>
<evidence type="ECO:0000256" key="4">
    <source>
        <dbReference type="ARBA" id="ARBA00022679"/>
    </source>
</evidence>
<keyword evidence="4 6" id="KW-0808">Transferase</keyword>
<dbReference type="EC" id="2.1.1.181" evidence="6"/>
<evidence type="ECO:0000256" key="7">
    <source>
        <dbReference type="SAM" id="MobiDB-lite"/>
    </source>
</evidence>
<gene>
    <name evidence="6 8" type="primary">rlmF</name>
    <name evidence="8" type="ORF">VSVS05_01245</name>
</gene>
<evidence type="ECO:0000256" key="6">
    <source>
        <dbReference type="HAMAP-Rule" id="MF_01848"/>
    </source>
</evidence>
<dbReference type="EMBL" id="CP016414">
    <property type="protein sequence ID" value="ANU36372.1"/>
    <property type="molecule type" value="Genomic_DNA"/>
</dbReference>
<comment type="similarity">
    <text evidence="6">Belongs to the methyltransferase superfamily. METTL16/RlmF family.</text>
</comment>
<dbReference type="Proteomes" id="UP000092528">
    <property type="component" value="Chromosome 1"/>
</dbReference>
<comment type="catalytic activity">
    <reaction evidence="6">
        <text>adenosine(1618) in 23S rRNA + S-adenosyl-L-methionine = N(6)-methyladenosine(1618) in 23S rRNA + S-adenosyl-L-homocysteine + H(+)</text>
        <dbReference type="Rhea" id="RHEA:16497"/>
        <dbReference type="Rhea" id="RHEA-COMP:10229"/>
        <dbReference type="Rhea" id="RHEA-COMP:10231"/>
        <dbReference type="ChEBI" id="CHEBI:15378"/>
        <dbReference type="ChEBI" id="CHEBI:57856"/>
        <dbReference type="ChEBI" id="CHEBI:59789"/>
        <dbReference type="ChEBI" id="CHEBI:74411"/>
        <dbReference type="ChEBI" id="CHEBI:74449"/>
        <dbReference type="EC" id="2.1.1.181"/>
    </reaction>
</comment>
<reference evidence="8 9" key="1">
    <citation type="submission" date="2016-07" db="EMBL/GenBank/DDBJ databases">
        <title>Genome sequencing of Vibrio scophthalmi strain VS-05, an isolated from Paralichthys olivaceus.</title>
        <authorList>
            <person name="Han H.-J."/>
        </authorList>
    </citation>
    <scope>NUCLEOTIDE SEQUENCE [LARGE SCALE GENOMIC DNA]</scope>
    <source>
        <strain evidence="8 9">VS-05</strain>
    </source>
</reference>
<dbReference type="CDD" id="cd02440">
    <property type="entry name" value="AdoMet_MTases"/>
    <property type="match status" value="1"/>
</dbReference>
<evidence type="ECO:0000256" key="2">
    <source>
        <dbReference type="ARBA" id="ARBA00022552"/>
    </source>
</evidence>
<dbReference type="InterPro" id="IPR016909">
    <property type="entry name" value="rRNA_lsu_MeTfrase_F"/>
</dbReference>
<feature type="region of interest" description="Disordered" evidence="7">
    <location>
        <begin position="1"/>
        <end position="50"/>
    </location>
</feature>